<dbReference type="InterPro" id="IPR007372">
    <property type="entry name" value="Lipid/polyisoprenoid-bd_YceI"/>
</dbReference>
<gene>
    <name evidence="3" type="ORF">SAMN06265221_104216</name>
</gene>
<dbReference type="Pfam" id="PF04264">
    <property type="entry name" value="YceI"/>
    <property type="match status" value="1"/>
</dbReference>
<name>A0A521CD78_9RHOB</name>
<keyword evidence="1" id="KW-0732">Signal</keyword>
<dbReference type="OrthoDB" id="9811006at2"/>
<sequence length="194" mass="20605">MKTVLAPFAVITALSATAAIAAPVSYDFDPSHSQVVFDYQHMGFSTSTGIINGVTGKLVLDRENPSASTVEATIPMSGLHSVAAELDEHLFGKDFFNANKAEAVATFKSTAVEVDDDQDEAKVTGDLTLNGVTKTIVLDVDLKQIANHPMSGKEVAGFDAETEIKRSEFNLGQFAPAVSDEVEINISVEAIKAE</sequence>
<keyword evidence="4" id="KW-1185">Reference proteome</keyword>
<dbReference type="RefSeq" id="WP_142662419.1">
    <property type="nucleotide sequence ID" value="NZ_FXTK01000004.1"/>
</dbReference>
<dbReference type="SMART" id="SM00867">
    <property type="entry name" value="YceI"/>
    <property type="match status" value="1"/>
</dbReference>
<dbReference type="Gene3D" id="2.40.128.110">
    <property type="entry name" value="Lipid/polyisoprenoid-binding, YceI-like"/>
    <property type="match status" value="1"/>
</dbReference>
<dbReference type="PANTHER" id="PTHR34406:SF1">
    <property type="entry name" value="PROTEIN YCEI"/>
    <property type="match status" value="1"/>
</dbReference>
<proteinExistence type="predicted"/>
<dbReference type="AlphaFoldDB" id="A0A521CD78"/>
<dbReference type="Proteomes" id="UP000319014">
    <property type="component" value="Unassembled WGS sequence"/>
</dbReference>
<dbReference type="InterPro" id="IPR036761">
    <property type="entry name" value="TTHA0802/YceI-like_sf"/>
</dbReference>
<protein>
    <submittedName>
        <fullName evidence="3">Polyisoprenoid-binding protein YceI</fullName>
    </submittedName>
</protein>
<evidence type="ECO:0000313" key="3">
    <source>
        <dbReference type="EMBL" id="SMO57377.1"/>
    </source>
</evidence>
<dbReference type="SUPFAM" id="SSF101874">
    <property type="entry name" value="YceI-like"/>
    <property type="match status" value="1"/>
</dbReference>
<evidence type="ECO:0000256" key="1">
    <source>
        <dbReference type="SAM" id="SignalP"/>
    </source>
</evidence>
<evidence type="ECO:0000313" key="4">
    <source>
        <dbReference type="Proteomes" id="UP000319014"/>
    </source>
</evidence>
<reference evidence="3 4" key="1">
    <citation type="submission" date="2017-05" db="EMBL/GenBank/DDBJ databases">
        <authorList>
            <person name="Varghese N."/>
            <person name="Submissions S."/>
        </authorList>
    </citation>
    <scope>NUCLEOTIDE SEQUENCE [LARGE SCALE GENOMIC DNA]</scope>
    <source>
        <strain evidence="3 4">DSM 100094</strain>
    </source>
</reference>
<feature type="signal peptide" evidence="1">
    <location>
        <begin position="1"/>
        <end position="21"/>
    </location>
</feature>
<organism evidence="3 4">
    <name type="scientific">Paracoccus laeviglucosivorans</name>
    <dbReference type="NCBI Taxonomy" id="1197861"/>
    <lineage>
        <taxon>Bacteria</taxon>
        <taxon>Pseudomonadati</taxon>
        <taxon>Pseudomonadota</taxon>
        <taxon>Alphaproteobacteria</taxon>
        <taxon>Rhodobacterales</taxon>
        <taxon>Paracoccaceae</taxon>
        <taxon>Paracoccus</taxon>
    </lineage>
</organism>
<accession>A0A521CD78</accession>
<dbReference type="PANTHER" id="PTHR34406">
    <property type="entry name" value="PROTEIN YCEI"/>
    <property type="match status" value="1"/>
</dbReference>
<dbReference type="EMBL" id="FXTK01000004">
    <property type="protein sequence ID" value="SMO57377.1"/>
    <property type="molecule type" value="Genomic_DNA"/>
</dbReference>
<feature type="domain" description="Lipid/polyisoprenoid-binding YceI-like" evidence="2">
    <location>
        <begin position="25"/>
        <end position="191"/>
    </location>
</feature>
<feature type="chain" id="PRO_5022090444" evidence="1">
    <location>
        <begin position="22"/>
        <end position="194"/>
    </location>
</feature>
<evidence type="ECO:0000259" key="2">
    <source>
        <dbReference type="SMART" id="SM00867"/>
    </source>
</evidence>